<sequence length="106" mass="10945">MPLLSRTWDMTLGIGSHGLPCCPHVLIGYRSSGSSDVEAGDRGASRAFVDIAQHTCPHCAVNLCVQGSADVVVNGQPAHRLSDGVTEFCGWGITHTASPDVSANGG</sequence>
<reference evidence="1 2" key="1">
    <citation type="journal article" date="2014" name="Nature">
        <title>An environmental bacterial taxon with a large and distinct metabolic repertoire.</title>
        <authorList>
            <person name="Wilson M.C."/>
            <person name="Mori T."/>
            <person name="Ruckert C."/>
            <person name="Uria A.R."/>
            <person name="Helf M.J."/>
            <person name="Takada K."/>
            <person name="Gernert C."/>
            <person name="Steffens U.A."/>
            <person name="Heycke N."/>
            <person name="Schmitt S."/>
            <person name="Rinke C."/>
            <person name="Helfrich E.J."/>
            <person name="Brachmann A.O."/>
            <person name="Gurgui C."/>
            <person name="Wakimoto T."/>
            <person name="Kracht M."/>
            <person name="Crusemann M."/>
            <person name="Hentschel U."/>
            <person name="Abe I."/>
            <person name="Matsunaga S."/>
            <person name="Kalinowski J."/>
            <person name="Takeyama H."/>
            <person name="Piel J."/>
        </authorList>
    </citation>
    <scope>NUCLEOTIDE SEQUENCE [LARGE SCALE GENOMIC DNA]</scope>
    <source>
        <strain evidence="2">TSY1</strain>
        <plasmid evidence="1">pTSY</plasmid>
    </source>
</reference>
<dbReference type="HOGENOM" id="CLU_2232273_0_0_7"/>
<dbReference type="Proteomes" id="UP000019141">
    <property type="component" value="Unassembled WGS sequence"/>
</dbReference>
<dbReference type="EMBL" id="AZHW01000025">
    <property type="protein sequence ID" value="ETX03576.1"/>
    <property type="molecule type" value="Genomic_DNA"/>
</dbReference>
<keyword evidence="1" id="KW-0614">Plasmid</keyword>
<evidence type="ECO:0000313" key="1">
    <source>
        <dbReference type="EMBL" id="ETX03576.1"/>
    </source>
</evidence>
<proteinExistence type="predicted"/>
<protein>
    <submittedName>
        <fullName evidence="1">Uncharacterized protein</fullName>
    </submittedName>
</protein>
<evidence type="ECO:0000313" key="2">
    <source>
        <dbReference type="Proteomes" id="UP000019141"/>
    </source>
</evidence>
<gene>
    <name evidence="1" type="ORF">ETSY1_46760</name>
</gene>
<organism evidence="1 2">
    <name type="scientific">Entotheonella factor</name>
    <dbReference type="NCBI Taxonomy" id="1429438"/>
    <lineage>
        <taxon>Bacteria</taxon>
        <taxon>Pseudomonadati</taxon>
        <taxon>Nitrospinota/Tectimicrobiota group</taxon>
        <taxon>Candidatus Tectimicrobiota</taxon>
        <taxon>Candidatus Entotheonellia</taxon>
        <taxon>Candidatus Entotheonellales</taxon>
        <taxon>Candidatus Entotheonellaceae</taxon>
        <taxon>Candidatus Entotheonella</taxon>
    </lineage>
</organism>
<accession>W4M0R3</accession>
<dbReference type="Gene3D" id="2.60.200.60">
    <property type="match status" value="1"/>
</dbReference>
<dbReference type="AlphaFoldDB" id="W4M0R3"/>
<name>W4M0R3_ENTF1</name>
<geneLocation type="plasmid" evidence="1">
    <name>pTSY</name>
</geneLocation>
<comment type="caution">
    <text evidence="1">The sequence shown here is derived from an EMBL/GenBank/DDBJ whole genome shotgun (WGS) entry which is preliminary data.</text>
</comment>
<keyword evidence="2" id="KW-1185">Reference proteome</keyword>